<sequence length="100" mass="11594">MGRLLPFILIVVFCAVAHKFFRVALRVKDGRRATKEGGDAWRALWEFLSENPDVRIDHPQAQRILERKIAAEEKWQETHPYCASANHKSHLEFLKSLRAA</sequence>
<proteinExistence type="predicted"/>
<evidence type="ECO:0000313" key="2">
    <source>
        <dbReference type="Proteomes" id="UP000176650"/>
    </source>
</evidence>
<comment type="caution">
    <text evidence="1">The sequence shown here is derived from an EMBL/GenBank/DDBJ whole genome shotgun (WGS) entry which is preliminary data.</text>
</comment>
<dbReference type="EMBL" id="MEYS01000001">
    <property type="protein sequence ID" value="OGD34565.1"/>
    <property type="molecule type" value="Genomic_DNA"/>
</dbReference>
<name>A0A1F5BVB8_9BACT</name>
<reference evidence="1 2" key="1">
    <citation type="journal article" date="2016" name="Nat. Commun.">
        <title>Thousands of microbial genomes shed light on interconnected biogeochemical processes in an aquifer system.</title>
        <authorList>
            <person name="Anantharaman K."/>
            <person name="Brown C.T."/>
            <person name="Hug L.A."/>
            <person name="Sharon I."/>
            <person name="Castelle C.J."/>
            <person name="Probst A.J."/>
            <person name="Thomas B.C."/>
            <person name="Singh A."/>
            <person name="Wilkins M.J."/>
            <person name="Karaoz U."/>
            <person name="Brodie E.L."/>
            <person name="Williams K.H."/>
            <person name="Hubbard S.S."/>
            <person name="Banfield J.F."/>
        </authorList>
    </citation>
    <scope>NUCLEOTIDE SEQUENCE [LARGE SCALE GENOMIC DNA]</scope>
</reference>
<accession>A0A1F5BVB8</accession>
<dbReference type="STRING" id="1797298.A2988_03600"/>
<organism evidence="1 2">
    <name type="scientific">Candidatus Azambacteria bacterium RIFCSPLOWO2_01_FULL_46_25</name>
    <dbReference type="NCBI Taxonomy" id="1797298"/>
    <lineage>
        <taxon>Bacteria</taxon>
        <taxon>Candidatus Azamiibacteriota</taxon>
    </lineage>
</organism>
<dbReference type="Proteomes" id="UP000176650">
    <property type="component" value="Unassembled WGS sequence"/>
</dbReference>
<evidence type="ECO:0000313" key="1">
    <source>
        <dbReference type="EMBL" id="OGD34565.1"/>
    </source>
</evidence>
<dbReference type="AlphaFoldDB" id="A0A1F5BVB8"/>
<protein>
    <submittedName>
        <fullName evidence="1">Uncharacterized protein</fullName>
    </submittedName>
</protein>
<gene>
    <name evidence="1" type="ORF">A2988_03600</name>
</gene>